<sequence>MQKLLPAKALGEEILTEEPVNLNKMNISELKDMAKNLKLEFDNSIKKNDLIKLISDKMGEDK</sequence>
<dbReference type="RefSeq" id="WP_003481077.1">
    <property type="nucleotide sequence ID" value="NZ_CM001477.1"/>
</dbReference>
<accession>A0AAV3FE86</accession>
<dbReference type="Proteomes" id="UP000005358">
    <property type="component" value="Chromosome"/>
</dbReference>
<dbReference type="SUPFAM" id="SSF68912">
    <property type="entry name" value="Rho N-terminal domain-like"/>
    <property type="match status" value="1"/>
</dbReference>
<dbReference type="AlphaFoldDB" id="A0AAV3FE86"/>
<gene>
    <name evidence="1" type="ORF">HA1_06402</name>
</gene>
<reference evidence="1 2" key="1">
    <citation type="journal article" date="2012" name="PLoS ONE">
        <title>Genome Sequencing and Analysis of a Type A Clostridium perfringens Isolate from a Case of Bovine Clostridial Abomasitis.</title>
        <authorList>
            <person name="Nowell V.J."/>
            <person name="Kropinski A.M."/>
            <person name="Songer J.G."/>
            <person name="Macinnes J.I."/>
            <person name="Parreira V.R."/>
            <person name="Prescott J.F."/>
        </authorList>
    </citation>
    <scope>NUCLEOTIDE SEQUENCE [LARGE SCALE GENOMIC DNA]</scope>
    <source>
        <strain evidence="1 2">F262</strain>
    </source>
</reference>
<evidence type="ECO:0008006" key="3">
    <source>
        <dbReference type="Google" id="ProtNLM"/>
    </source>
</evidence>
<organism evidence="1 2">
    <name type="scientific">Clostridium perfringens F262</name>
    <dbReference type="NCBI Taxonomy" id="883064"/>
    <lineage>
        <taxon>Bacteria</taxon>
        <taxon>Bacillati</taxon>
        <taxon>Bacillota</taxon>
        <taxon>Clostridia</taxon>
        <taxon>Eubacteriales</taxon>
        <taxon>Clostridiaceae</taxon>
        <taxon>Clostridium</taxon>
    </lineage>
</organism>
<proteinExistence type="predicted"/>
<comment type="caution">
    <text evidence="1">The sequence shown here is derived from an EMBL/GenBank/DDBJ whole genome shotgun (WGS) entry which is preliminary data.</text>
</comment>
<dbReference type="EMBL" id="AFES01000016">
    <property type="protein sequence ID" value="EIA17589.1"/>
    <property type="molecule type" value="Genomic_DNA"/>
</dbReference>
<evidence type="ECO:0000313" key="2">
    <source>
        <dbReference type="Proteomes" id="UP000005358"/>
    </source>
</evidence>
<name>A0AAV3FE86_CLOPF</name>
<evidence type="ECO:0000313" key="1">
    <source>
        <dbReference type="EMBL" id="EIA17589.1"/>
    </source>
</evidence>
<protein>
    <recommendedName>
        <fullName evidence="3">Rho termination factor N-terminal domain-containing protein</fullName>
    </recommendedName>
</protein>
<dbReference type="InterPro" id="IPR036269">
    <property type="entry name" value="Rho_N_sf"/>
</dbReference>